<sequence length="83" mass="9617">MMEVIALHRKHMQLFQVSGNEYMTLVFENIEEFKNKFLNTAHKNGAAKTTRLPPKQITLLQILLQQTPSKVHPQAQTKAQKFL</sequence>
<name>E7ABB1_HELFC</name>
<evidence type="ECO:0000313" key="1">
    <source>
        <dbReference type="EMBL" id="CBY83669.1"/>
    </source>
</evidence>
<dbReference type="AlphaFoldDB" id="E7ABB1"/>
<keyword evidence="2" id="KW-1185">Reference proteome</keyword>
<dbReference type="STRING" id="936155.HFELIS_15850"/>
<proteinExistence type="predicted"/>
<dbReference type="GO" id="GO:0016853">
    <property type="term" value="F:isomerase activity"/>
    <property type="evidence" value="ECO:0007669"/>
    <property type="project" value="UniProtKB-KW"/>
</dbReference>
<dbReference type="Proteomes" id="UP000007934">
    <property type="component" value="Chromosome"/>
</dbReference>
<organism evidence="1 2">
    <name type="scientific">Helicobacter felis (strain ATCC 49179 / CCUG 28539 / NCTC 12436 / CS1)</name>
    <dbReference type="NCBI Taxonomy" id="936155"/>
    <lineage>
        <taxon>Bacteria</taxon>
        <taxon>Pseudomonadati</taxon>
        <taxon>Campylobacterota</taxon>
        <taxon>Epsilonproteobacteria</taxon>
        <taxon>Campylobacterales</taxon>
        <taxon>Helicobacteraceae</taxon>
        <taxon>Helicobacter</taxon>
    </lineage>
</organism>
<reference evidence="1 2" key="1">
    <citation type="journal article" date="2011" name="Genome Biol. Evol.">
        <title>Comparative whole genome sequence analysis of the carcinogenic bacterial model pathogen Helicobacter felis.</title>
        <authorList>
            <person name="Arnold I.C."/>
            <person name="Zigova Z."/>
            <person name="Holden M."/>
            <person name="Lawley T.D."/>
            <person name="Rad R."/>
            <person name="Dougan G."/>
            <person name="Falkow S."/>
            <person name="Bentley S.D."/>
            <person name="Muller A."/>
        </authorList>
    </citation>
    <scope>NUCLEOTIDE SEQUENCE [LARGE SCALE GENOMIC DNA]</scope>
    <source>
        <strain evidence="2">ATCC 49179 / CCUG 28539 / NCTC 12436 / CS1</strain>
    </source>
</reference>
<dbReference type="EMBL" id="FQ670179">
    <property type="protein sequence ID" value="CBY83669.1"/>
    <property type="molecule type" value="Genomic_DNA"/>
</dbReference>
<evidence type="ECO:0000313" key="2">
    <source>
        <dbReference type="Proteomes" id="UP000007934"/>
    </source>
</evidence>
<dbReference type="HOGENOM" id="CLU_2537913_0_0_7"/>
<gene>
    <name evidence="1" type="ordered locus">Hfelis_15850</name>
</gene>
<protein>
    <submittedName>
        <fullName evidence="1">1-deoxy-D-xylulose 5-phosphate reductoisomerase</fullName>
    </submittedName>
</protein>
<accession>E7ABB1</accession>
<dbReference type="KEGG" id="hfe:HFELIS_15850"/>